<accession>A0AAP9YGY2</accession>
<sequence length="158" mass="18274">MATFALICMQGLLVSVFDNAKAEKYYDIDIPDYFRGVEKNAVESIPPHYEGEKANICLINEAPFDVSYDIKAEKNNWAYYNLKPGEHYAHSFELIPKKDEDRNRSPVISLKFDSDPGDGEKLIYHDIKGYFSSEQGCHLSKRYVFRFSEQDKSIKLQD</sequence>
<dbReference type="AlphaFoldDB" id="A0AAP9YGY2"/>
<organism evidence="1 2">
    <name type="scientific">Azotobacter chroococcum</name>
    <dbReference type="NCBI Taxonomy" id="353"/>
    <lineage>
        <taxon>Bacteria</taxon>
        <taxon>Pseudomonadati</taxon>
        <taxon>Pseudomonadota</taxon>
        <taxon>Gammaproteobacteria</taxon>
        <taxon>Pseudomonadales</taxon>
        <taxon>Pseudomonadaceae</taxon>
        <taxon>Azotobacter</taxon>
    </lineage>
</organism>
<dbReference type="Proteomes" id="UP000596192">
    <property type="component" value="Plasmid unnamed1"/>
</dbReference>
<keyword evidence="1" id="KW-0614">Plasmid</keyword>
<name>A0AAP9YGY2_9GAMM</name>
<evidence type="ECO:0000313" key="2">
    <source>
        <dbReference type="Proteomes" id="UP000596192"/>
    </source>
</evidence>
<protein>
    <submittedName>
        <fullName evidence="1">Uncharacterized protein</fullName>
    </submittedName>
</protein>
<gene>
    <name evidence="1" type="ORF">GKQ51_23140</name>
</gene>
<proteinExistence type="predicted"/>
<reference evidence="1 2" key="1">
    <citation type="submission" date="2020-12" db="EMBL/GenBank/DDBJ databases">
        <title>Genomic Analysis and Response surface optimization of nitrogen-fixing conditions for A. chroococcum strain HR1, Isolation from rhizosphere soil.</title>
        <authorList>
            <person name="Li J."/>
            <person name="Yang H."/>
            <person name="Liu H."/>
            <person name="Wang C."/>
            <person name="Tian Y."/>
            <person name="Lu X.Y."/>
        </authorList>
    </citation>
    <scope>NUCLEOTIDE SEQUENCE [LARGE SCALE GENOMIC DNA]</scope>
    <source>
        <strain evidence="1 2">HR1</strain>
        <plasmid evidence="1 2">unnamed1</plasmid>
    </source>
</reference>
<geneLocation type="plasmid" evidence="1 2">
    <name>unnamed1</name>
</geneLocation>
<evidence type="ECO:0000313" key="1">
    <source>
        <dbReference type="EMBL" id="QQE91100.1"/>
    </source>
</evidence>
<dbReference type="RefSeq" id="WP_198868167.1">
    <property type="nucleotide sequence ID" value="NZ_CP066311.1"/>
</dbReference>
<dbReference type="EMBL" id="CP066311">
    <property type="protein sequence ID" value="QQE91100.1"/>
    <property type="molecule type" value="Genomic_DNA"/>
</dbReference>